<dbReference type="Pfam" id="PF05521">
    <property type="entry name" value="Phage_HCP"/>
    <property type="match status" value="1"/>
</dbReference>
<dbReference type="InterPro" id="IPR008767">
    <property type="entry name" value="Phage_SPP1_head-tail_adaptor"/>
</dbReference>
<dbReference type="AlphaFoldDB" id="A0A2T4Z915"/>
<comment type="caution">
    <text evidence="1">The sequence shown here is derived from an EMBL/GenBank/DDBJ whole genome shotgun (WGS) entry which is preliminary data.</text>
</comment>
<dbReference type="RefSeq" id="WP_107725190.1">
    <property type="nucleotide sequence ID" value="NZ_PZZP01000001.1"/>
</dbReference>
<evidence type="ECO:0000313" key="1">
    <source>
        <dbReference type="EMBL" id="PTM58378.1"/>
    </source>
</evidence>
<dbReference type="Gene3D" id="2.40.10.270">
    <property type="entry name" value="Bacteriophage SPP1 head-tail adaptor protein"/>
    <property type="match status" value="1"/>
</dbReference>
<evidence type="ECO:0000313" key="2">
    <source>
        <dbReference type="Proteomes" id="UP000241639"/>
    </source>
</evidence>
<dbReference type="OrthoDB" id="2049222at2"/>
<keyword evidence="2" id="KW-1185">Reference proteome</keyword>
<sequence length="105" mass="12254">MRFPQRFQLEKYTESITTTGRQSKAWTVQEEYRGQLDYLAGRRGEQAAKFVDTSTHMLFCPATVPIHDGDRVTIGGQRYKVNHVDNPMHRNRFLQVELEVFKHGV</sequence>
<proteinExistence type="predicted"/>
<dbReference type="NCBIfam" id="TIGR01563">
    <property type="entry name" value="gp16_SPP1"/>
    <property type="match status" value="1"/>
</dbReference>
<organism evidence="1 2">
    <name type="scientific">Desmospora activa DSM 45169</name>
    <dbReference type="NCBI Taxonomy" id="1121389"/>
    <lineage>
        <taxon>Bacteria</taxon>
        <taxon>Bacillati</taxon>
        <taxon>Bacillota</taxon>
        <taxon>Bacilli</taxon>
        <taxon>Bacillales</taxon>
        <taxon>Thermoactinomycetaceae</taxon>
        <taxon>Desmospora</taxon>
    </lineage>
</organism>
<reference evidence="1 2" key="1">
    <citation type="submission" date="2018-04" db="EMBL/GenBank/DDBJ databases">
        <title>Genomic Encyclopedia of Archaeal and Bacterial Type Strains, Phase II (KMG-II): from individual species to whole genera.</title>
        <authorList>
            <person name="Goeker M."/>
        </authorList>
    </citation>
    <scope>NUCLEOTIDE SEQUENCE [LARGE SCALE GENOMIC DNA]</scope>
    <source>
        <strain evidence="1 2">DSM 45169</strain>
    </source>
</reference>
<name>A0A2T4Z915_9BACL</name>
<dbReference type="Proteomes" id="UP000241639">
    <property type="component" value="Unassembled WGS sequence"/>
</dbReference>
<dbReference type="InterPro" id="IPR038666">
    <property type="entry name" value="SSP1_head-tail_sf"/>
</dbReference>
<dbReference type="EMBL" id="PZZP01000001">
    <property type="protein sequence ID" value="PTM58378.1"/>
    <property type="molecule type" value="Genomic_DNA"/>
</dbReference>
<protein>
    <submittedName>
        <fullName evidence="1">SPP1 family predicted phage head-tail adaptor</fullName>
    </submittedName>
</protein>
<accession>A0A2T4Z915</accession>
<gene>
    <name evidence="1" type="ORF">C8J48_0960</name>
</gene>